<feature type="transmembrane region" description="Helical" evidence="9">
    <location>
        <begin position="207"/>
        <end position="230"/>
    </location>
</feature>
<evidence type="ECO:0000256" key="7">
    <source>
        <dbReference type="ARBA" id="ARBA00023136"/>
    </source>
</evidence>
<evidence type="ECO:0000313" key="12">
    <source>
        <dbReference type="Proteomes" id="UP001174694"/>
    </source>
</evidence>
<dbReference type="GO" id="GO:0015179">
    <property type="term" value="F:L-amino acid transmembrane transporter activity"/>
    <property type="evidence" value="ECO:0007669"/>
    <property type="project" value="TreeGrafter"/>
</dbReference>
<comment type="similarity">
    <text evidence="2">Belongs to the amino acid/polyamine transporter 2 family.</text>
</comment>
<feature type="region of interest" description="Disordered" evidence="8">
    <location>
        <begin position="1"/>
        <end position="141"/>
    </location>
</feature>
<evidence type="ECO:0000256" key="5">
    <source>
        <dbReference type="ARBA" id="ARBA00022970"/>
    </source>
</evidence>
<feature type="transmembrane region" description="Helical" evidence="9">
    <location>
        <begin position="487"/>
        <end position="505"/>
    </location>
</feature>
<proteinExistence type="inferred from homology"/>
<comment type="subcellular location">
    <subcellularLocation>
        <location evidence="1">Membrane</location>
        <topology evidence="1">Multi-pass membrane protein</topology>
    </subcellularLocation>
</comment>
<reference evidence="11" key="1">
    <citation type="submission" date="2022-07" db="EMBL/GenBank/DDBJ databases">
        <title>Fungi with potential for degradation of polypropylene.</title>
        <authorList>
            <person name="Gostincar C."/>
        </authorList>
    </citation>
    <scope>NUCLEOTIDE SEQUENCE</scope>
    <source>
        <strain evidence="11">EXF-13308</strain>
    </source>
</reference>
<keyword evidence="12" id="KW-1185">Reference proteome</keyword>
<keyword evidence="7 9" id="KW-0472">Membrane</keyword>
<feature type="transmembrane region" description="Helical" evidence="9">
    <location>
        <begin position="406"/>
        <end position="429"/>
    </location>
</feature>
<evidence type="ECO:0000259" key="10">
    <source>
        <dbReference type="Pfam" id="PF01490"/>
    </source>
</evidence>
<feature type="transmembrane region" description="Helical" evidence="9">
    <location>
        <begin position="251"/>
        <end position="275"/>
    </location>
</feature>
<dbReference type="PANTHER" id="PTHR22950">
    <property type="entry name" value="AMINO ACID TRANSPORTER"/>
    <property type="match status" value="1"/>
</dbReference>
<feature type="compositionally biased region" description="Basic and acidic residues" evidence="8">
    <location>
        <begin position="1"/>
        <end position="11"/>
    </location>
</feature>
<sequence>MAKARSYDGQRDTGAASASTEEDIGLLSADADLEDAAHHAGDEDDDDDIIVHSGGPSDVAAGSGALTPRTPRTPNRVRFDLTPTIANIPRHSQDGSNGSATPPNGGTGSPYEAFDVSEDTDDDDDNAGYAPSAGGAAHRTPLLTDIEAPSVTLANSPWAGEGGVEAWAEAERRRPKSGLRSAFMNMANSIIGAGIIGQPYALRQAGLLAGVVLLVALTAVVDWTIRLIVVNSKLSGASSFQGTVERCFGRSGLIAISVAQWAFAFGGMVAFGVIVGDSIPHVLVAIWPGLRQVPVLGLLADRRAVIVVFLLGVSYPLTLYRDIAKLAKASTMALISMSVIIVTVVVQGALTPAADRGSFSAPLLTVNTGIFQAIGVISFAFVCHHNSLLIYGSLKTPTIDRFAKVTHYSTAISMVACMVLALSGFLTFGDRTLGNVLNNFPADNTMVNVARLCFGLNMLTTLPLEAFVCREVMLNYYFPGEPFNMNLHLILSTSLVVSAMTLSLITCDLGVVFELVGSTSACALAYILPPLCYIKLTSRSWRTYAAAGVVAFGCAVMGISLLQAVGKMIKGEGGTAQCM</sequence>
<feature type="transmembrane region" description="Helical" evidence="9">
    <location>
        <begin position="182"/>
        <end position="201"/>
    </location>
</feature>
<accession>A0AA38RBG0</accession>
<feature type="compositionally biased region" description="Polar residues" evidence="8">
    <location>
        <begin position="94"/>
        <end position="104"/>
    </location>
</feature>
<feature type="transmembrane region" description="Helical" evidence="9">
    <location>
        <begin position="511"/>
        <end position="532"/>
    </location>
</feature>
<dbReference type="EMBL" id="JANBVO010000024">
    <property type="protein sequence ID" value="KAJ9141966.1"/>
    <property type="molecule type" value="Genomic_DNA"/>
</dbReference>
<feature type="compositionally biased region" description="Low complexity" evidence="8">
    <location>
        <begin position="67"/>
        <end position="76"/>
    </location>
</feature>
<organism evidence="11 12">
    <name type="scientific">Pleurostoma richardsiae</name>
    <dbReference type="NCBI Taxonomy" id="41990"/>
    <lineage>
        <taxon>Eukaryota</taxon>
        <taxon>Fungi</taxon>
        <taxon>Dikarya</taxon>
        <taxon>Ascomycota</taxon>
        <taxon>Pezizomycotina</taxon>
        <taxon>Sordariomycetes</taxon>
        <taxon>Sordariomycetidae</taxon>
        <taxon>Calosphaeriales</taxon>
        <taxon>Pleurostomataceae</taxon>
        <taxon>Pleurostoma</taxon>
    </lineage>
</organism>
<feature type="transmembrane region" description="Helical" evidence="9">
    <location>
        <begin position="295"/>
        <end position="317"/>
    </location>
</feature>
<feature type="transmembrane region" description="Helical" evidence="9">
    <location>
        <begin position="329"/>
        <end position="350"/>
    </location>
</feature>
<comment type="caution">
    <text evidence="11">The sequence shown here is derived from an EMBL/GenBank/DDBJ whole genome shotgun (WGS) entry which is preliminary data.</text>
</comment>
<name>A0AA38RBG0_9PEZI</name>
<keyword evidence="6 9" id="KW-1133">Transmembrane helix</keyword>
<feature type="transmembrane region" description="Helical" evidence="9">
    <location>
        <begin position="370"/>
        <end position="394"/>
    </location>
</feature>
<dbReference type="Proteomes" id="UP001174694">
    <property type="component" value="Unassembled WGS sequence"/>
</dbReference>
<dbReference type="Pfam" id="PF01490">
    <property type="entry name" value="Aa_trans"/>
    <property type="match status" value="1"/>
</dbReference>
<gene>
    <name evidence="11" type="ORF">NKR23_g7579</name>
</gene>
<feature type="transmembrane region" description="Helical" evidence="9">
    <location>
        <begin position="544"/>
        <end position="565"/>
    </location>
</feature>
<feature type="compositionally biased region" description="Acidic residues" evidence="8">
    <location>
        <begin position="115"/>
        <end position="126"/>
    </location>
</feature>
<keyword evidence="3" id="KW-0813">Transport</keyword>
<dbReference type="InterPro" id="IPR013057">
    <property type="entry name" value="AA_transpt_TM"/>
</dbReference>
<dbReference type="GO" id="GO:0005783">
    <property type="term" value="C:endoplasmic reticulum"/>
    <property type="evidence" value="ECO:0007669"/>
    <property type="project" value="TreeGrafter"/>
</dbReference>
<dbReference type="AlphaFoldDB" id="A0AA38RBG0"/>
<evidence type="ECO:0000256" key="6">
    <source>
        <dbReference type="ARBA" id="ARBA00022989"/>
    </source>
</evidence>
<dbReference type="GO" id="GO:0016020">
    <property type="term" value="C:membrane"/>
    <property type="evidence" value="ECO:0007669"/>
    <property type="project" value="UniProtKB-SubCell"/>
</dbReference>
<protein>
    <submittedName>
        <fullName evidence="11">Amino acid transporter-like protein</fullName>
    </submittedName>
</protein>
<evidence type="ECO:0000313" key="11">
    <source>
        <dbReference type="EMBL" id="KAJ9141966.1"/>
    </source>
</evidence>
<keyword evidence="5" id="KW-0029">Amino-acid transport</keyword>
<keyword evidence="4 9" id="KW-0812">Transmembrane</keyword>
<evidence type="ECO:0000256" key="9">
    <source>
        <dbReference type="SAM" id="Phobius"/>
    </source>
</evidence>
<feature type="domain" description="Amino acid transporter transmembrane" evidence="10">
    <location>
        <begin position="176"/>
        <end position="561"/>
    </location>
</feature>
<dbReference type="PANTHER" id="PTHR22950:SF458">
    <property type="entry name" value="SODIUM-COUPLED NEUTRAL AMINO ACID TRANSPORTER 11-RELATED"/>
    <property type="match status" value="1"/>
</dbReference>
<evidence type="ECO:0000256" key="8">
    <source>
        <dbReference type="SAM" id="MobiDB-lite"/>
    </source>
</evidence>
<evidence type="ECO:0000256" key="2">
    <source>
        <dbReference type="ARBA" id="ARBA00008066"/>
    </source>
</evidence>
<evidence type="ECO:0000256" key="4">
    <source>
        <dbReference type="ARBA" id="ARBA00022692"/>
    </source>
</evidence>
<feature type="transmembrane region" description="Helical" evidence="9">
    <location>
        <begin position="449"/>
        <end position="467"/>
    </location>
</feature>
<evidence type="ECO:0000256" key="3">
    <source>
        <dbReference type="ARBA" id="ARBA00022448"/>
    </source>
</evidence>
<evidence type="ECO:0000256" key="1">
    <source>
        <dbReference type="ARBA" id="ARBA00004141"/>
    </source>
</evidence>